<name>A0A5P1F9N5_ASPOF</name>
<evidence type="ECO:0000313" key="2">
    <source>
        <dbReference type="EMBL" id="ONK73351.1"/>
    </source>
</evidence>
<gene>
    <name evidence="2" type="ORF">A4U43_C04F30150</name>
</gene>
<accession>A0A5P1F9N5</accession>
<feature type="transmembrane region" description="Helical" evidence="1">
    <location>
        <begin position="80"/>
        <end position="99"/>
    </location>
</feature>
<protein>
    <recommendedName>
        <fullName evidence="4">Pentatricopeptide repeat-containing protein</fullName>
    </recommendedName>
</protein>
<dbReference type="Gramene" id="ONK73351">
    <property type="protein sequence ID" value="ONK73351"/>
    <property type="gene ID" value="A4U43_C04F30150"/>
</dbReference>
<reference evidence="3" key="1">
    <citation type="journal article" date="2017" name="Nat. Commun.">
        <title>The asparagus genome sheds light on the origin and evolution of a young Y chromosome.</title>
        <authorList>
            <person name="Harkess A."/>
            <person name="Zhou J."/>
            <person name="Xu C."/>
            <person name="Bowers J.E."/>
            <person name="Van der Hulst R."/>
            <person name="Ayyampalayam S."/>
            <person name="Mercati F."/>
            <person name="Riccardi P."/>
            <person name="McKain M.R."/>
            <person name="Kakrana A."/>
            <person name="Tang H."/>
            <person name="Ray J."/>
            <person name="Groenendijk J."/>
            <person name="Arikit S."/>
            <person name="Mathioni S.M."/>
            <person name="Nakano M."/>
            <person name="Shan H."/>
            <person name="Telgmann-Rauber A."/>
            <person name="Kanno A."/>
            <person name="Yue Z."/>
            <person name="Chen H."/>
            <person name="Li W."/>
            <person name="Chen Y."/>
            <person name="Xu X."/>
            <person name="Zhang Y."/>
            <person name="Luo S."/>
            <person name="Chen H."/>
            <person name="Gao J."/>
            <person name="Mao Z."/>
            <person name="Pires J.C."/>
            <person name="Luo M."/>
            <person name="Kudrna D."/>
            <person name="Wing R.A."/>
            <person name="Meyers B.C."/>
            <person name="Yi K."/>
            <person name="Kong H."/>
            <person name="Lavrijsen P."/>
            <person name="Sunseri F."/>
            <person name="Falavigna A."/>
            <person name="Ye Y."/>
            <person name="Leebens-Mack J.H."/>
            <person name="Chen G."/>
        </authorList>
    </citation>
    <scope>NUCLEOTIDE SEQUENCE [LARGE SCALE GENOMIC DNA]</scope>
    <source>
        <strain evidence="3">cv. DH0086</strain>
    </source>
</reference>
<keyword evidence="1" id="KW-1133">Transmembrane helix</keyword>
<evidence type="ECO:0000313" key="3">
    <source>
        <dbReference type="Proteomes" id="UP000243459"/>
    </source>
</evidence>
<dbReference type="EMBL" id="CM007384">
    <property type="protein sequence ID" value="ONK73351.1"/>
    <property type="molecule type" value="Genomic_DNA"/>
</dbReference>
<organism evidence="2 3">
    <name type="scientific">Asparagus officinalis</name>
    <name type="common">Garden asparagus</name>
    <dbReference type="NCBI Taxonomy" id="4686"/>
    <lineage>
        <taxon>Eukaryota</taxon>
        <taxon>Viridiplantae</taxon>
        <taxon>Streptophyta</taxon>
        <taxon>Embryophyta</taxon>
        <taxon>Tracheophyta</taxon>
        <taxon>Spermatophyta</taxon>
        <taxon>Magnoliopsida</taxon>
        <taxon>Liliopsida</taxon>
        <taxon>Asparagales</taxon>
        <taxon>Asparagaceae</taxon>
        <taxon>Asparagoideae</taxon>
        <taxon>Asparagus</taxon>
    </lineage>
</organism>
<keyword evidence="3" id="KW-1185">Reference proteome</keyword>
<dbReference type="Proteomes" id="UP000243459">
    <property type="component" value="Chromosome 4"/>
</dbReference>
<keyword evidence="1" id="KW-0472">Membrane</keyword>
<evidence type="ECO:0008006" key="4">
    <source>
        <dbReference type="Google" id="ProtNLM"/>
    </source>
</evidence>
<sequence length="153" mass="17251">MLHSQVKPDVATYSCILFVLIDWDRYLDALNLFAEMQLTMLSHKHGALVEEEGGGEGEGGGDGKEILQSKKDRARLDGMYKVWIFCWCSTSLGFVYLFVRFSTVMARQLLATSILSTLHPFARCADLFRGKCWFVSKGVLFIQGCLVEDNILD</sequence>
<keyword evidence="1" id="KW-0812">Transmembrane</keyword>
<evidence type="ECO:0000256" key="1">
    <source>
        <dbReference type="SAM" id="Phobius"/>
    </source>
</evidence>
<dbReference type="AlphaFoldDB" id="A0A5P1F9N5"/>
<proteinExistence type="predicted"/>